<keyword evidence="3" id="KW-1185">Reference proteome</keyword>
<protein>
    <recommendedName>
        <fullName evidence="4">DUF1579 domain-containing protein</fullName>
    </recommendedName>
</protein>
<evidence type="ECO:0000313" key="2">
    <source>
        <dbReference type="EMBL" id="SNS06009.1"/>
    </source>
</evidence>
<keyword evidence="1" id="KW-0732">Signal</keyword>
<reference evidence="3" key="1">
    <citation type="submission" date="2017-06" db="EMBL/GenBank/DDBJ databases">
        <authorList>
            <person name="Varghese N."/>
            <person name="Submissions S."/>
        </authorList>
    </citation>
    <scope>NUCLEOTIDE SEQUENCE [LARGE SCALE GENOMIC DNA]</scope>
    <source>
        <strain evidence="3">NKM1</strain>
    </source>
</reference>
<name>A0A239BE48_9BACT</name>
<proteinExistence type="predicted"/>
<dbReference type="RefSeq" id="WP_089317402.1">
    <property type="nucleotide sequence ID" value="NZ_FZOQ01000001.1"/>
</dbReference>
<evidence type="ECO:0000256" key="1">
    <source>
        <dbReference type="SAM" id="SignalP"/>
    </source>
</evidence>
<accession>A0A239BE48</accession>
<evidence type="ECO:0000313" key="3">
    <source>
        <dbReference type="Proteomes" id="UP000198432"/>
    </source>
</evidence>
<dbReference type="Proteomes" id="UP000198432">
    <property type="component" value="Unassembled WGS sequence"/>
</dbReference>
<sequence>MKKVITSLLAAVLLVLAAPATQAQENNPLSSTEAYRLLRSIAGNWLVTHYVWQPESQTFVEEEGEAVFSRAYQGSYVHEKSDVAQTDGSVMHRESFLGFSPEKGHFELIQSDETGKNSLLLIGQWHPEFNALTFTPAKTDQPEDLKGKFVTQYVYLFLPEGNLLKIVRTIDEKGNYLIRSQDYYTPQRTAGL</sequence>
<dbReference type="Pfam" id="PF07617">
    <property type="entry name" value="DUF1579"/>
    <property type="match status" value="1"/>
</dbReference>
<dbReference type="InterPro" id="IPR011473">
    <property type="entry name" value="DUF1579"/>
</dbReference>
<gene>
    <name evidence="2" type="ORF">SAMN06296052_101331</name>
</gene>
<evidence type="ECO:0008006" key="4">
    <source>
        <dbReference type="Google" id="ProtNLM"/>
    </source>
</evidence>
<feature type="chain" id="PRO_5012376141" description="DUF1579 domain-containing protein" evidence="1">
    <location>
        <begin position="24"/>
        <end position="192"/>
    </location>
</feature>
<dbReference type="OrthoDB" id="850476at2"/>
<feature type="signal peptide" evidence="1">
    <location>
        <begin position="1"/>
        <end position="23"/>
    </location>
</feature>
<dbReference type="EMBL" id="FZOQ01000001">
    <property type="protein sequence ID" value="SNS06009.1"/>
    <property type="molecule type" value="Genomic_DNA"/>
</dbReference>
<organism evidence="2 3">
    <name type="scientific">Pontibacter ummariensis</name>
    <dbReference type="NCBI Taxonomy" id="1610492"/>
    <lineage>
        <taxon>Bacteria</taxon>
        <taxon>Pseudomonadati</taxon>
        <taxon>Bacteroidota</taxon>
        <taxon>Cytophagia</taxon>
        <taxon>Cytophagales</taxon>
        <taxon>Hymenobacteraceae</taxon>
        <taxon>Pontibacter</taxon>
    </lineage>
</organism>
<dbReference type="AlphaFoldDB" id="A0A239BE48"/>